<dbReference type="AlphaFoldDB" id="A0A5C3DYT8"/>
<sequence>MTVISSYKKVVSYPKKREVVSARTTPAGTSGGCTGTSRRDSTQSIQLGECSEESTHPGWLFYVAFSVFAKADPSQQFHVLRNHILKMENANSKPPPDATPGGFAAKPPSKPPPIGWLRKVATPGGFSL</sequence>
<accession>A0A5C3DYT8</accession>
<evidence type="ECO:0000313" key="3">
    <source>
        <dbReference type="Proteomes" id="UP000324022"/>
    </source>
</evidence>
<dbReference type="EMBL" id="OOIN01000004">
    <property type="protein sequence ID" value="SPO22289.1"/>
    <property type="molecule type" value="Genomic_DNA"/>
</dbReference>
<evidence type="ECO:0000313" key="2">
    <source>
        <dbReference type="EMBL" id="SPO22289.1"/>
    </source>
</evidence>
<evidence type="ECO:0000256" key="1">
    <source>
        <dbReference type="SAM" id="MobiDB-lite"/>
    </source>
</evidence>
<reference evidence="2 3" key="1">
    <citation type="submission" date="2018-03" db="EMBL/GenBank/DDBJ databases">
        <authorList>
            <person name="Guldener U."/>
        </authorList>
    </citation>
    <scope>NUCLEOTIDE SEQUENCE [LARGE SCALE GENOMIC DNA]</scope>
    <source>
        <strain evidence="2 3">NBRC100155</strain>
    </source>
</reference>
<feature type="region of interest" description="Disordered" evidence="1">
    <location>
        <begin position="90"/>
        <end position="128"/>
    </location>
</feature>
<organism evidence="2 3">
    <name type="scientific">Ustilago trichophora</name>
    <dbReference type="NCBI Taxonomy" id="86804"/>
    <lineage>
        <taxon>Eukaryota</taxon>
        <taxon>Fungi</taxon>
        <taxon>Dikarya</taxon>
        <taxon>Basidiomycota</taxon>
        <taxon>Ustilaginomycotina</taxon>
        <taxon>Ustilaginomycetes</taxon>
        <taxon>Ustilaginales</taxon>
        <taxon>Ustilaginaceae</taxon>
        <taxon>Ustilago</taxon>
    </lineage>
</organism>
<feature type="region of interest" description="Disordered" evidence="1">
    <location>
        <begin position="22"/>
        <end position="41"/>
    </location>
</feature>
<protein>
    <submittedName>
        <fullName evidence="2">Uncharacterized protein</fullName>
    </submittedName>
</protein>
<dbReference type="Proteomes" id="UP000324022">
    <property type="component" value="Unassembled WGS sequence"/>
</dbReference>
<keyword evidence="3" id="KW-1185">Reference proteome</keyword>
<proteinExistence type="predicted"/>
<name>A0A5C3DYT8_9BASI</name>
<gene>
    <name evidence="2" type="ORF">UTRI_00967</name>
</gene>